<dbReference type="PANTHER" id="PTHR43484:SF1">
    <property type="entry name" value="FLAGELLAR MOTOR SWITCH PROTEIN FLIN"/>
    <property type="match status" value="1"/>
</dbReference>
<dbReference type="SUPFAM" id="SSF101801">
    <property type="entry name" value="Surface presentation of antigens (SPOA)"/>
    <property type="match status" value="1"/>
</dbReference>
<dbReference type="InterPro" id="IPR036429">
    <property type="entry name" value="SpoA-like_sf"/>
</dbReference>
<dbReference type="PRINTS" id="PR00956">
    <property type="entry name" value="FLGMOTORFLIN"/>
</dbReference>
<keyword evidence="11" id="KW-1185">Reference proteome</keyword>
<evidence type="ECO:0000256" key="1">
    <source>
        <dbReference type="ARBA" id="ARBA00004413"/>
    </source>
</evidence>
<name>A0A3Q9HT50_9FIRM</name>
<evidence type="ECO:0000256" key="6">
    <source>
        <dbReference type="ARBA" id="ARBA00023136"/>
    </source>
</evidence>
<dbReference type="NCBIfam" id="TIGR02480">
    <property type="entry name" value="fliN"/>
    <property type="match status" value="1"/>
</dbReference>
<evidence type="ECO:0000313" key="11">
    <source>
        <dbReference type="Proteomes" id="UP000267250"/>
    </source>
</evidence>
<dbReference type="RefSeq" id="WP_127017218.1">
    <property type="nucleotide sequence ID" value="NZ_CP016379.1"/>
</dbReference>
<feature type="domain" description="Flagellar motor switch protein FliN-like C-terminal" evidence="8">
    <location>
        <begin position="325"/>
        <end position="395"/>
    </location>
</feature>
<feature type="domain" description="CheC-like protein" evidence="9">
    <location>
        <begin position="133"/>
        <end position="164"/>
    </location>
</feature>
<dbReference type="GO" id="GO:0003774">
    <property type="term" value="F:cytoskeletal motor activity"/>
    <property type="evidence" value="ECO:0007669"/>
    <property type="project" value="InterPro"/>
</dbReference>
<dbReference type="InterPro" id="IPR012826">
    <property type="entry name" value="FliN"/>
</dbReference>
<dbReference type="Gene3D" id="2.30.330.10">
    <property type="entry name" value="SpoA-like"/>
    <property type="match status" value="1"/>
</dbReference>
<dbReference type="Pfam" id="PF01052">
    <property type="entry name" value="FliMN_C"/>
    <property type="match status" value="1"/>
</dbReference>
<proteinExistence type="inferred from homology"/>
<dbReference type="Proteomes" id="UP000267250">
    <property type="component" value="Chromosome"/>
</dbReference>
<evidence type="ECO:0000256" key="3">
    <source>
        <dbReference type="ARBA" id="ARBA00022475"/>
    </source>
</evidence>
<dbReference type="GO" id="GO:0071973">
    <property type="term" value="P:bacterial-type flagellum-dependent cell motility"/>
    <property type="evidence" value="ECO:0007669"/>
    <property type="project" value="InterPro"/>
</dbReference>
<gene>
    <name evidence="10" type="ORF">BBF96_10990</name>
</gene>
<evidence type="ECO:0000259" key="8">
    <source>
        <dbReference type="Pfam" id="PF01052"/>
    </source>
</evidence>
<organism evidence="10 11">
    <name type="scientific">Anoxybacter fermentans</name>
    <dbReference type="NCBI Taxonomy" id="1323375"/>
    <lineage>
        <taxon>Bacteria</taxon>
        <taxon>Bacillati</taxon>
        <taxon>Bacillota</taxon>
        <taxon>Clostridia</taxon>
        <taxon>Halanaerobiales</taxon>
        <taxon>Anoxybacter</taxon>
    </lineage>
</organism>
<evidence type="ECO:0008006" key="12">
    <source>
        <dbReference type="Google" id="ProtNLM"/>
    </source>
</evidence>
<dbReference type="AlphaFoldDB" id="A0A3Q9HT50"/>
<feature type="region of interest" description="Disordered" evidence="7">
    <location>
        <begin position="227"/>
        <end position="299"/>
    </location>
</feature>
<sequence length="404" mass="44259">MTGRDILSQEEVDALLRYTEEEENDSGLKLTDEDKDVIGEIGNISMGTAATALSTILNRKVEITTPRVSLTTFNELVKEFDRPCVLVEVEYVAGLEGRNVLIVKQKDAAIIADLMMGGDGSNPPEELNDLYISAVGEAMNQMMGSASTSLANIINRPVNISPPITEFLTLNSDAIQQRNFDPNEPMVKISFQMKIEQLVDSYIMQLAPISFVKELVTSLMGGGAEEAAAATAEKEMKEPVLQPQGIPKPQPQPQMHSQQPIQQPQIGAQYQNQQQSQQQFPGGPGYQQQPSFQQPNPEPVNVEKVVFPEFSHTEDTNAVPGNIKLIEDVPLQVTVQLGKTQMAIKDILELGSGSIIELDKLAGEPVDLLVNGKLIAKGEVVVIDENFGFRVKDIVSPLERIKQV</sequence>
<dbReference type="InterPro" id="IPR051469">
    <property type="entry name" value="FliN/MopA/SpaO"/>
</dbReference>
<reference evidence="10 11" key="1">
    <citation type="submission" date="2016-07" db="EMBL/GenBank/DDBJ databases">
        <title>Genome and transcriptome analysis of iron-reducing fermentative bacteria Anoxybacter fermentans.</title>
        <authorList>
            <person name="Zeng X."/>
            <person name="Shao Z."/>
        </authorList>
    </citation>
    <scope>NUCLEOTIDE SEQUENCE [LARGE SCALE GENOMIC DNA]</scope>
    <source>
        <strain evidence="10 11">DY22613</strain>
    </source>
</reference>
<dbReference type="OrthoDB" id="9773459at2"/>
<evidence type="ECO:0000256" key="5">
    <source>
        <dbReference type="ARBA" id="ARBA00022779"/>
    </source>
</evidence>
<dbReference type="CDD" id="cd17907">
    <property type="entry name" value="FliY_FliN-Y"/>
    <property type="match status" value="1"/>
</dbReference>
<dbReference type="GO" id="GO:0016787">
    <property type="term" value="F:hydrolase activity"/>
    <property type="evidence" value="ECO:0007669"/>
    <property type="project" value="InterPro"/>
</dbReference>
<dbReference type="InterPro" id="IPR007597">
    <property type="entry name" value="CheC"/>
</dbReference>
<accession>A0A3Q9HT50</accession>
<evidence type="ECO:0000259" key="9">
    <source>
        <dbReference type="Pfam" id="PF04509"/>
    </source>
</evidence>
<dbReference type="GO" id="GO:0009425">
    <property type="term" value="C:bacterial-type flagellum basal body"/>
    <property type="evidence" value="ECO:0007669"/>
    <property type="project" value="InterPro"/>
</dbReference>
<keyword evidence="4" id="KW-0145">Chemotaxis</keyword>
<dbReference type="GO" id="GO:0005886">
    <property type="term" value="C:plasma membrane"/>
    <property type="evidence" value="ECO:0007669"/>
    <property type="project" value="UniProtKB-SubCell"/>
</dbReference>
<keyword evidence="5" id="KW-0283">Flagellar rotation</keyword>
<evidence type="ECO:0000313" key="10">
    <source>
        <dbReference type="EMBL" id="AZR73867.1"/>
    </source>
</evidence>
<dbReference type="SUPFAM" id="SSF103039">
    <property type="entry name" value="CheC-like"/>
    <property type="match status" value="1"/>
</dbReference>
<dbReference type="EMBL" id="CP016379">
    <property type="protein sequence ID" value="AZR73867.1"/>
    <property type="molecule type" value="Genomic_DNA"/>
</dbReference>
<dbReference type="InterPro" id="IPR028976">
    <property type="entry name" value="CheC-like_sf"/>
</dbReference>
<feature type="domain" description="CheC-like protein" evidence="9">
    <location>
        <begin position="35"/>
        <end position="69"/>
    </location>
</feature>
<dbReference type="KEGG" id="aft:BBF96_10990"/>
<comment type="subcellular location">
    <subcellularLocation>
        <location evidence="1">Cell membrane</location>
        <topology evidence="1">Peripheral membrane protein</topology>
        <orientation evidence="1">Cytoplasmic side</orientation>
    </subcellularLocation>
</comment>
<dbReference type="Pfam" id="PF04509">
    <property type="entry name" value="CheC"/>
    <property type="match status" value="2"/>
</dbReference>
<evidence type="ECO:0000256" key="2">
    <source>
        <dbReference type="ARBA" id="ARBA00009226"/>
    </source>
</evidence>
<dbReference type="NCBIfam" id="NF005995">
    <property type="entry name" value="PRK08119.1"/>
    <property type="match status" value="1"/>
</dbReference>
<protein>
    <recommendedName>
        <fullName evidence="12">Flagellar motor switch phosphatase FliY</fullName>
    </recommendedName>
</protein>
<dbReference type="GO" id="GO:0006935">
    <property type="term" value="P:chemotaxis"/>
    <property type="evidence" value="ECO:0007669"/>
    <property type="project" value="UniProtKB-KW"/>
</dbReference>
<comment type="similarity">
    <text evidence="2">Belongs to the FliN/MopA/SpaO family.</text>
</comment>
<dbReference type="PANTHER" id="PTHR43484">
    <property type="match status" value="1"/>
</dbReference>
<keyword evidence="3" id="KW-1003">Cell membrane</keyword>
<dbReference type="InterPro" id="IPR001543">
    <property type="entry name" value="FliN-like_C"/>
</dbReference>
<evidence type="ECO:0000256" key="7">
    <source>
        <dbReference type="SAM" id="MobiDB-lite"/>
    </source>
</evidence>
<evidence type="ECO:0000256" key="4">
    <source>
        <dbReference type="ARBA" id="ARBA00022500"/>
    </source>
</evidence>
<keyword evidence="6" id="KW-0472">Membrane</keyword>
<dbReference type="Gene3D" id="3.40.1550.10">
    <property type="entry name" value="CheC-like"/>
    <property type="match status" value="1"/>
</dbReference>
<feature type="compositionally biased region" description="Low complexity" evidence="7">
    <location>
        <begin position="253"/>
        <end position="299"/>
    </location>
</feature>
<dbReference type="InterPro" id="IPR001172">
    <property type="entry name" value="FliN_T3SS_HrcQb"/>
</dbReference>